<reference evidence="2" key="1">
    <citation type="journal article" date="2019" name="Int. J. Syst. Evol. Microbiol.">
        <title>The Global Catalogue of Microorganisms (GCM) 10K type strain sequencing project: providing services to taxonomists for standard genome sequencing and annotation.</title>
        <authorList>
            <consortium name="The Broad Institute Genomics Platform"/>
            <consortium name="The Broad Institute Genome Sequencing Center for Infectious Disease"/>
            <person name="Wu L."/>
            <person name="Ma J."/>
        </authorList>
    </citation>
    <scope>NUCLEOTIDE SEQUENCE [LARGE SCALE GENOMIC DNA]</scope>
    <source>
        <strain evidence="2">CGMCC 1.19062</strain>
    </source>
</reference>
<dbReference type="EMBL" id="JBHUIP010000012">
    <property type="protein sequence ID" value="MFD2263750.1"/>
    <property type="molecule type" value="Genomic_DNA"/>
</dbReference>
<dbReference type="RefSeq" id="WP_379876796.1">
    <property type="nucleotide sequence ID" value="NZ_JBHUIP010000012.1"/>
</dbReference>
<evidence type="ECO:0000313" key="1">
    <source>
        <dbReference type="EMBL" id="MFD2263750.1"/>
    </source>
</evidence>
<keyword evidence="2" id="KW-1185">Reference proteome</keyword>
<comment type="caution">
    <text evidence="1">The sequence shown here is derived from an EMBL/GenBank/DDBJ whole genome shotgun (WGS) entry which is preliminary data.</text>
</comment>
<accession>A0ABW5DSF1</accession>
<name>A0ABW5DSF1_9PROT</name>
<dbReference type="Proteomes" id="UP001597295">
    <property type="component" value="Unassembled WGS sequence"/>
</dbReference>
<evidence type="ECO:0000313" key="2">
    <source>
        <dbReference type="Proteomes" id="UP001597295"/>
    </source>
</evidence>
<organism evidence="1 2">
    <name type="scientific">Lacibacterium aquatile</name>
    <dbReference type="NCBI Taxonomy" id="1168082"/>
    <lineage>
        <taxon>Bacteria</taxon>
        <taxon>Pseudomonadati</taxon>
        <taxon>Pseudomonadota</taxon>
        <taxon>Alphaproteobacteria</taxon>
        <taxon>Rhodospirillales</taxon>
        <taxon>Rhodospirillaceae</taxon>
    </lineage>
</organism>
<dbReference type="InterPro" id="IPR009579">
    <property type="entry name" value="DUF1192"/>
</dbReference>
<sequence>MVWDAEDKPTPKPLKLDMLGVEELRAFIADRQAEIALAEAEIQKKQAHRTGAEALFKR</sequence>
<gene>
    <name evidence="1" type="ORF">ACFSM5_12690</name>
</gene>
<protein>
    <submittedName>
        <fullName evidence="1">DUF1192 family protein</fullName>
    </submittedName>
</protein>
<proteinExistence type="predicted"/>
<dbReference type="Pfam" id="PF06698">
    <property type="entry name" value="DUF1192"/>
    <property type="match status" value="1"/>
</dbReference>